<accession>A0A822Y2F5</accession>
<comment type="caution">
    <text evidence="1">The sequence shown here is derived from an EMBL/GenBank/DDBJ whole genome shotgun (WGS) entry which is preliminary data.</text>
</comment>
<dbReference type="AlphaFoldDB" id="A0A822Y2F5"/>
<sequence>MATSQKTTVVHQNFSTFSSVNKPSMCYYDDARHQ</sequence>
<gene>
    <name evidence="1" type="ORF">HUJ06_027611</name>
</gene>
<keyword evidence="2" id="KW-1185">Reference proteome</keyword>
<dbReference type="EMBL" id="DUZY01000002">
    <property type="protein sequence ID" value="DAD26143.1"/>
    <property type="molecule type" value="Genomic_DNA"/>
</dbReference>
<dbReference type="Proteomes" id="UP000607653">
    <property type="component" value="Unassembled WGS sequence"/>
</dbReference>
<reference evidence="1 2" key="1">
    <citation type="journal article" date="2020" name="Mol. Biol. Evol.">
        <title>Distinct Expression and Methylation Patterns for Genes with Different Fates following a Single Whole-Genome Duplication in Flowering Plants.</title>
        <authorList>
            <person name="Shi T."/>
            <person name="Rahmani R.S."/>
            <person name="Gugger P.F."/>
            <person name="Wang M."/>
            <person name="Li H."/>
            <person name="Zhang Y."/>
            <person name="Li Z."/>
            <person name="Wang Q."/>
            <person name="Van de Peer Y."/>
            <person name="Marchal K."/>
            <person name="Chen J."/>
        </authorList>
    </citation>
    <scope>NUCLEOTIDE SEQUENCE [LARGE SCALE GENOMIC DNA]</scope>
    <source>
        <tissue evidence="1">Leaf</tissue>
    </source>
</reference>
<evidence type="ECO:0000313" key="2">
    <source>
        <dbReference type="Proteomes" id="UP000607653"/>
    </source>
</evidence>
<organism evidence="1 2">
    <name type="scientific">Nelumbo nucifera</name>
    <name type="common">Sacred lotus</name>
    <dbReference type="NCBI Taxonomy" id="4432"/>
    <lineage>
        <taxon>Eukaryota</taxon>
        <taxon>Viridiplantae</taxon>
        <taxon>Streptophyta</taxon>
        <taxon>Embryophyta</taxon>
        <taxon>Tracheophyta</taxon>
        <taxon>Spermatophyta</taxon>
        <taxon>Magnoliopsida</taxon>
        <taxon>Proteales</taxon>
        <taxon>Nelumbonaceae</taxon>
        <taxon>Nelumbo</taxon>
    </lineage>
</organism>
<protein>
    <submittedName>
        <fullName evidence="1">Uncharacterized protein</fullName>
    </submittedName>
</protein>
<name>A0A822Y2F5_NELNU</name>
<proteinExistence type="predicted"/>
<evidence type="ECO:0000313" key="1">
    <source>
        <dbReference type="EMBL" id="DAD26143.1"/>
    </source>
</evidence>